<dbReference type="EC" id="3.6.1.11" evidence="2"/>
<dbReference type="Proteomes" id="UP000663859">
    <property type="component" value="Unassembled WGS sequence"/>
</dbReference>
<organism evidence="2 3">
    <name type="scientific">Candidatus Methylacidithermus pantelleriae</name>
    <dbReference type="NCBI Taxonomy" id="2744239"/>
    <lineage>
        <taxon>Bacteria</taxon>
        <taxon>Pseudomonadati</taxon>
        <taxon>Verrucomicrobiota</taxon>
        <taxon>Methylacidiphilae</taxon>
        <taxon>Methylacidiphilales</taxon>
        <taxon>Methylacidiphilaceae</taxon>
        <taxon>Candidatus Methylacidithermus</taxon>
    </lineage>
</organism>
<feature type="domain" description="Ppx/GppA phosphatase N-terminal" evidence="1">
    <location>
        <begin position="44"/>
        <end position="320"/>
    </location>
</feature>
<dbReference type="Pfam" id="PF02541">
    <property type="entry name" value="Ppx-GppA"/>
    <property type="match status" value="1"/>
</dbReference>
<evidence type="ECO:0000313" key="3">
    <source>
        <dbReference type="Proteomes" id="UP000663859"/>
    </source>
</evidence>
<dbReference type="SUPFAM" id="SSF53067">
    <property type="entry name" value="Actin-like ATPase domain"/>
    <property type="match status" value="2"/>
</dbReference>
<dbReference type="RefSeq" id="WP_174582254.1">
    <property type="nucleotide sequence ID" value="NZ_CAJNOB010000034.1"/>
</dbReference>
<protein>
    <submittedName>
        <fullName evidence="2">Exopolyphosphatase</fullName>
        <ecNumber evidence="2">3.6.1.11</ecNumber>
    </submittedName>
</protein>
<dbReference type="InterPro" id="IPR050273">
    <property type="entry name" value="GppA/Ppx_hydrolase"/>
</dbReference>
<evidence type="ECO:0000313" key="2">
    <source>
        <dbReference type="EMBL" id="CAF0701203.1"/>
    </source>
</evidence>
<dbReference type="PANTHER" id="PTHR30005">
    <property type="entry name" value="EXOPOLYPHOSPHATASE"/>
    <property type="match status" value="1"/>
</dbReference>
<sequence length="336" mass="36750">MRLGDLPQEALPALPQELEPCAVYELGSNSFKLVQAFREGADRIWIFADRSLACRLAEGLEKKGELGSDAVQRGLRALESLRSQEQKGIGQRWILATSAVRDAHNREEFLSQVEELLGIRPVVLSGWQEASLILQGVATDPQWTQLALEVVDVGGGSCEWMEGAGGELWAAASLPLGSVRLREAFLKDFPVGPEVVRNLKAFLYERVAKATADFARRAQVLVATGGAVTAAASFREKEVALRLRCGGKVWIPRETLEETLGKLQELSWENLLQETSIEKERADLLIPGLCILSVTLELAGGKGVWISGRGLRYGALARWLGQGARPVVLWKVEKGS</sequence>
<dbReference type="Gene3D" id="3.30.420.40">
    <property type="match status" value="1"/>
</dbReference>
<dbReference type="EMBL" id="CAJNOB010000034">
    <property type="protein sequence ID" value="CAF0701203.1"/>
    <property type="molecule type" value="Genomic_DNA"/>
</dbReference>
<name>A0A8J2FPB8_9BACT</name>
<comment type="caution">
    <text evidence="2">The sequence shown here is derived from an EMBL/GenBank/DDBJ whole genome shotgun (WGS) entry which is preliminary data.</text>
</comment>
<accession>A0A8J2FPB8</accession>
<dbReference type="InterPro" id="IPR003695">
    <property type="entry name" value="Ppx_GppA_N"/>
</dbReference>
<keyword evidence="2" id="KW-0378">Hydrolase</keyword>
<proteinExistence type="predicted"/>
<evidence type="ECO:0000259" key="1">
    <source>
        <dbReference type="Pfam" id="PF02541"/>
    </source>
</evidence>
<dbReference type="InterPro" id="IPR043129">
    <property type="entry name" value="ATPase_NBD"/>
</dbReference>
<dbReference type="AlphaFoldDB" id="A0A8J2FPB8"/>
<dbReference type="PANTHER" id="PTHR30005:SF0">
    <property type="entry name" value="RETROGRADE REGULATION PROTEIN 2"/>
    <property type="match status" value="1"/>
</dbReference>
<keyword evidence="3" id="KW-1185">Reference proteome</keyword>
<gene>
    <name evidence="2" type="ORF">MPNT_40183</name>
</gene>
<reference evidence="2" key="1">
    <citation type="submission" date="2021-02" db="EMBL/GenBank/DDBJ databases">
        <authorList>
            <person name="Cremers G."/>
            <person name="Picone N."/>
        </authorList>
    </citation>
    <scope>NUCLEOTIDE SEQUENCE</scope>
    <source>
        <strain evidence="2">PQ17</strain>
    </source>
</reference>
<dbReference type="GO" id="GO:0004309">
    <property type="term" value="F:exopolyphosphatase activity"/>
    <property type="evidence" value="ECO:0007669"/>
    <property type="project" value="UniProtKB-EC"/>
</dbReference>
<dbReference type="CDD" id="cd24054">
    <property type="entry name" value="ASKHA_NBD_AaPPX-GppA_MtPPX2-like"/>
    <property type="match status" value="1"/>
</dbReference>
<dbReference type="Gene3D" id="3.30.420.150">
    <property type="entry name" value="Exopolyphosphatase. Domain 2"/>
    <property type="match status" value="1"/>
</dbReference>